<evidence type="ECO:0000256" key="3">
    <source>
        <dbReference type="SAM" id="Phobius"/>
    </source>
</evidence>
<keyword evidence="5" id="KW-1185">Reference proteome</keyword>
<feature type="transmembrane region" description="Helical" evidence="3">
    <location>
        <begin position="317"/>
        <end position="345"/>
    </location>
</feature>
<dbReference type="InterPro" id="IPR036305">
    <property type="entry name" value="RGS_sf"/>
</dbReference>
<reference evidence="4" key="1">
    <citation type="submission" date="2021-06" db="EMBL/GenBank/DDBJ databases">
        <authorList>
            <person name="Kallberg Y."/>
            <person name="Tangrot J."/>
            <person name="Rosling A."/>
        </authorList>
    </citation>
    <scope>NUCLEOTIDE SEQUENCE</scope>
    <source>
        <strain evidence="4">BR232B</strain>
    </source>
</reference>
<dbReference type="InterPro" id="IPR052246">
    <property type="entry name" value="Cell_Polariz_PKAAnc"/>
</dbReference>
<keyword evidence="3" id="KW-0472">Membrane</keyword>
<dbReference type="Proteomes" id="UP000789739">
    <property type="component" value="Unassembled WGS sequence"/>
</dbReference>
<evidence type="ECO:0000256" key="1">
    <source>
        <dbReference type="SAM" id="Coils"/>
    </source>
</evidence>
<dbReference type="AlphaFoldDB" id="A0A9N8VQJ5"/>
<evidence type="ECO:0000256" key="2">
    <source>
        <dbReference type="SAM" id="MobiDB-lite"/>
    </source>
</evidence>
<feature type="transmembrane region" description="Helical" evidence="3">
    <location>
        <begin position="357"/>
        <end position="382"/>
    </location>
</feature>
<evidence type="ECO:0000313" key="5">
    <source>
        <dbReference type="Proteomes" id="UP000789739"/>
    </source>
</evidence>
<dbReference type="EMBL" id="CAJVPI010000029">
    <property type="protein sequence ID" value="CAG8460921.1"/>
    <property type="molecule type" value="Genomic_DNA"/>
</dbReference>
<name>A0A9N8VQJ5_9GLOM</name>
<sequence length="440" mass="49982">MSQLSKNEQLLLSQSSTAIPIPKIALGSSSHRSEIRNNLPSNKPALVPQLKFNTNDARIFTQAASTGVDIEQIIEEENEREVNEKIENGREEYTSDEEKALEEIIKEEERKRTKNELPSLDKVLSNESGAPLSLYNFYAYLREAWQAEDNLNAWLDIVTHEAAFKRWVENEKKKKSEATSNNLNSRLSPPSSPYRESYSGAPSVASEDSTSHAMVSITPDEDQSVVHSDRMSGVSSERSAEIRITEDSLNKSAKEIYRKYASLNIFPEENKKTMYDLIERQGRYNPVVFATSKAYVYHIMSVVYFPKFIQSAVETNLTAIHAIIALPLGIVALTGGISLILFYIFQGSESRLVRLWGFIPIWFGWMLLQIAATRFAPPLVLFKLSEHKLFRFHRIKEKGILKAHRKKAMQLILCDTVVAIFNIILLIAIPPMALYEENKH</sequence>
<comment type="caution">
    <text evidence="4">The sequence shown here is derived from an EMBL/GenBank/DDBJ whole genome shotgun (WGS) entry which is preliminary data.</text>
</comment>
<keyword evidence="3" id="KW-0812">Transmembrane</keyword>
<feature type="region of interest" description="Disordered" evidence="2">
    <location>
        <begin position="171"/>
        <end position="212"/>
    </location>
</feature>
<feature type="compositionally biased region" description="Low complexity" evidence="2">
    <location>
        <begin position="180"/>
        <end position="199"/>
    </location>
</feature>
<organism evidence="4 5">
    <name type="scientific">Paraglomus brasilianum</name>
    <dbReference type="NCBI Taxonomy" id="144538"/>
    <lineage>
        <taxon>Eukaryota</taxon>
        <taxon>Fungi</taxon>
        <taxon>Fungi incertae sedis</taxon>
        <taxon>Mucoromycota</taxon>
        <taxon>Glomeromycotina</taxon>
        <taxon>Glomeromycetes</taxon>
        <taxon>Paraglomerales</taxon>
        <taxon>Paraglomeraceae</taxon>
        <taxon>Paraglomus</taxon>
    </lineage>
</organism>
<dbReference type="GO" id="GO:0008104">
    <property type="term" value="P:intracellular protein localization"/>
    <property type="evidence" value="ECO:0007669"/>
    <property type="project" value="TreeGrafter"/>
</dbReference>
<keyword evidence="3" id="KW-1133">Transmembrane helix</keyword>
<dbReference type="OrthoDB" id="5584247at2759"/>
<dbReference type="SUPFAM" id="SSF48097">
    <property type="entry name" value="Regulator of G-protein signaling, RGS"/>
    <property type="match status" value="1"/>
</dbReference>
<gene>
    <name evidence="4" type="ORF">PBRASI_LOCUS574</name>
</gene>
<dbReference type="InterPro" id="IPR044926">
    <property type="entry name" value="RGS_subdomain_2"/>
</dbReference>
<evidence type="ECO:0000313" key="4">
    <source>
        <dbReference type="EMBL" id="CAG8460921.1"/>
    </source>
</evidence>
<dbReference type="GO" id="GO:0005886">
    <property type="term" value="C:plasma membrane"/>
    <property type="evidence" value="ECO:0007669"/>
    <property type="project" value="TreeGrafter"/>
</dbReference>
<dbReference type="PANTHER" id="PTHR13155:SF1">
    <property type="entry name" value="A-KINASE ANCHOR PROTEIN 10, MITOCHONDRIAL"/>
    <property type="match status" value="1"/>
</dbReference>
<feature type="transmembrane region" description="Helical" evidence="3">
    <location>
        <begin position="411"/>
        <end position="434"/>
    </location>
</feature>
<dbReference type="Gene3D" id="1.10.167.10">
    <property type="entry name" value="Regulator of G-protein Signalling 4, domain 2"/>
    <property type="match status" value="1"/>
</dbReference>
<proteinExistence type="predicted"/>
<keyword evidence="1" id="KW-0175">Coiled coil</keyword>
<accession>A0A9N8VQJ5</accession>
<dbReference type="PANTHER" id="PTHR13155">
    <property type="entry name" value="A-KINASE ANCHOR PROTEINS"/>
    <property type="match status" value="1"/>
</dbReference>
<feature type="coiled-coil region" evidence="1">
    <location>
        <begin position="83"/>
        <end position="110"/>
    </location>
</feature>
<protein>
    <submittedName>
        <fullName evidence="4">5137_t:CDS:1</fullName>
    </submittedName>
</protein>